<dbReference type="InterPro" id="IPR020578">
    <property type="entry name" value="Aminotrans_V_PyrdxlP_BS"/>
</dbReference>
<dbReference type="RefSeq" id="XP_018003258.1">
    <property type="nucleotide sequence ID" value="XM_018147380.1"/>
</dbReference>
<protein>
    <recommendedName>
        <fullName evidence="3">cysteine desulfurase</fullName>
        <ecNumber evidence="3">2.8.1.7</ecNumber>
    </recommendedName>
</protein>
<evidence type="ECO:0000256" key="5">
    <source>
        <dbReference type="ARBA" id="ARBA00022723"/>
    </source>
</evidence>
<evidence type="ECO:0000256" key="8">
    <source>
        <dbReference type="ARBA" id="ARBA00023014"/>
    </source>
</evidence>
<evidence type="ECO:0000256" key="10">
    <source>
        <dbReference type="ARBA" id="ARBA00050776"/>
    </source>
</evidence>
<dbReference type="EMBL" id="LFJN01000005">
    <property type="protein sequence ID" value="KPI43295.1"/>
    <property type="molecule type" value="Genomic_DNA"/>
</dbReference>
<dbReference type="PANTHER" id="PTHR11601">
    <property type="entry name" value="CYSTEINE DESULFURYLASE FAMILY MEMBER"/>
    <property type="match status" value="1"/>
</dbReference>
<evidence type="ECO:0000256" key="1">
    <source>
        <dbReference type="ARBA" id="ARBA00001933"/>
    </source>
</evidence>
<dbReference type="InterPro" id="IPR015422">
    <property type="entry name" value="PyrdxlP-dep_Trfase_small"/>
</dbReference>
<dbReference type="FunFam" id="3.90.1150.10:FF:000002">
    <property type="entry name" value="Cysteine desulfurase IscS"/>
    <property type="match status" value="1"/>
</dbReference>
<dbReference type="GO" id="GO:0031071">
    <property type="term" value="F:cysteine desulfurase activity"/>
    <property type="evidence" value="ECO:0007669"/>
    <property type="project" value="UniProtKB-EC"/>
</dbReference>
<comment type="similarity">
    <text evidence="2">Belongs to the class-V pyridoxal-phosphate-dependent aminotransferase family. NifS/IscS subfamily.</text>
</comment>
<accession>A0A0N1HEC8</accession>
<sequence>MSTPTTSAARSASRHCTRTINLSRSSRPAVTFLNQSRGRRTYVSQTKPNQAQVTDVESAIKADQRKFVEKSGKMPSNAKLPGSGLDGDIAMSPAAGILGQATVMDKGSRPIYLDAQATTPTDPRVLDAMLPFLTGLYGNPHSRTHAYGWETETAVDKAREHVANLIGADPKEIIFTSGATESNNMSIKGVARFFGRAGKKKHIITSQTEHKCVLDSCRHLQDEGYEVTYLPVDNNGLINLQELEAAMRPETCIVSIMSVNNEIGVIQPMKEIGQLCRSKKIYFHTDGAQAVGKIPISVNDWNVDLMSMSGHKIYGPNGIGACYVRRRPRVRLDPIISGGGQERGLRSGTLAPHLVVGFGEACRIAKEEMDYDTNHINRLSNRLKDGLLAMEHTSLNGDPTRHYPGCVNISFAYVEGESLLMALKDIALSSGSACTSASLEPSYVLRALGNSDESAHSSIRFGIGRFTTDAEIDYVLKAVKERVTFLRELSPLWELVQEGIDLNTIEWSQH</sequence>
<keyword evidence="4" id="KW-0808">Transferase</keyword>
<dbReference type="Pfam" id="PF00266">
    <property type="entry name" value="Aminotran_5"/>
    <property type="match status" value="1"/>
</dbReference>
<dbReference type="OrthoDB" id="10250117at2759"/>
<evidence type="ECO:0000256" key="7">
    <source>
        <dbReference type="ARBA" id="ARBA00023004"/>
    </source>
</evidence>
<evidence type="ECO:0000256" key="11">
    <source>
        <dbReference type="RuleBase" id="RU004504"/>
    </source>
</evidence>
<keyword evidence="5" id="KW-0479">Metal-binding</keyword>
<reference evidence="13 14" key="1">
    <citation type="submission" date="2015-06" db="EMBL/GenBank/DDBJ databases">
        <title>Draft genome of the ant-associated black yeast Phialophora attae CBS 131958.</title>
        <authorList>
            <person name="Moreno L.F."/>
            <person name="Stielow B.J."/>
            <person name="de Hoog S."/>
            <person name="Vicente V.A."/>
            <person name="Weiss V.A."/>
            <person name="de Vries M."/>
            <person name="Cruz L.M."/>
            <person name="Souza E.M."/>
        </authorList>
    </citation>
    <scope>NUCLEOTIDE SEQUENCE [LARGE SCALE GENOMIC DNA]</scope>
    <source>
        <strain evidence="13 14">CBS 131958</strain>
    </source>
</reference>
<proteinExistence type="inferred from homology"/>
<evidence type="ECO:0000256" key="9">
    <source>
        <dbReference type="ARBA" id="ARBA00045623"/>
    </source>
</evidence>
<dbReference type="VEuPathDB" id="FungiDB:AB675_7042"/>
<dbReference type="PANTHER" id="PTHR11601:SF34">
    <property type="entry name" value="CYSTEINE DESULFURASE"/>
    <property type="match status" value="1"/>
</dbReference>
<keyword evidence="7" id="KW-0408">Iron</keyword>
<dbReference type="GO" id="GO:0044571">
    <property type="term" value="P:[2Fe-2S] cluster assembly"/>
    <property type="evidence" value="ECO:0007669"/>
    <property type="project" value="InterPro"/>
</dbReference>
<dbReference type="PROSITE" id="PS00595">
    <property type="entry name" value="AA_TRANSFER_CLASS_5"/>
    <property type="match status" value="1"/>
</dbReference>
<dbReference type="Proteomes" id="UP000038010">
    <property type="component" value="Unassembled WGS sequence"/>
</dbReference>
<dbReference type="GO" id="GO:0051536">
    <property type="term" value="F:iron-sulfur cluster binding"/>
    <property type="evidence" value="ECO:0007669"/>
    <property type="project" value="UniProtKB-KW"/>
</dbReference>
<dbReference type="EC" id="2.8.1.7" evidence="3"/>
<feature type="domain" description="Aminotransferase class V" evidence="12">
    <location>
        <begin position="111"/>
        <end position="475"/>
    </location>
</feature>
<evidence type="ECO:0000313" key="14">
    <source>
        <dbReference type="Proteomes" id="UP000038010"/>
    </source>
</evidence>
<evidence type="ECO:0000256" key="2">
    <source>
        <dbReference type="ARBA" id="ARBA00006490"/>
    </source>
</evidence>
<dbReference type="AlphaFoldDB" id="A0A0N1HEC8"/>
<dbReference type="InterPro" id="IPR015424">
    <property type="entry name" value="PyrdxlP-dep_Trfase"/>
</dbReference>
<dbReference type="GO" id="GO:0002098">
    <property type="term" value="P:tRNA wobble uridine modification"/>
    <property type="evidence" value="ECO:0007669"/>
    <property type="project" value="UniProtKB-ARBA"/>
</dbReference>
<comment type="function">
    <text evidence="9">Catalyzes the removal of elemental sulfur from cysteine to produce alanine. It supplies the inorganic sulfur for iron-sulfur (Fe-S) clusters. Plays a role in both tRNA-processing and mitochondrial metabolism. Involved in the 2-thio-modification of both 5-carboxymethylaminomethyl-2-thiouridine in mitochondrial tRNAs and 5-methoxycarbonylmethyl-2-thiouridine (mcm5s2U) in cytoplasmic tRNAs.</text>
</comment>
<dbReference type="InterPro" id="IPR010240">
    <property type="entry name" value="Cys_deSase_IscS"/>
</dbReference>
<keyword evidence="6" id="KW-0663">Pyridoxal phosphate</keyword>
<evidence type="ECO:0000313" key="13">
    <source>
        <dbReference type="EMBL" id="KPI43295.1"/>
    </source>
</evidence>
<dbReference type="GO" id="GO:0030170">
    <property type="term" value="F:pyridoxal phosphate binding"/>
    <property type="evidence" value="ECO:0007669"/>
    <property type="project" value="InterPro"/>
</dbReference>
<keyword evidence="14" id="KW-1185">Reference proteome</keyword>
<dbReference type="FunFam" id="3.40.640.10:FF:000003">
    <property type="entry name" value="Cysteine desulfurase IscS"/>
    <property type="match status" value="1"/>
</dbReference>
<evidence type="ECO:0000259" key="12">
    <source>
        <dbReference type="Pfam" id="PF00266"/>
    </source>
</evidence>
<name>A0A0N1HEC8_9EURO</name>
<gene>
    <name evidence="13" type="ORF">AB675_7042</name>
</gene>
<dbReference type="NCBIfam" id="TIGR02006">
    <property type="entry name" value="IscS"/>
    <property type="match status" value="1"/>
</dbReference>
<dbReference type="STRING" id="1664694.A0A0N1HEC8"/>
<dbReference type="NCBIfam" id="NF010611">
    <property type="entry name" value="PRK14012.1"/>
    <property type="match status" value="1"/>
</dbReference>
<dbReference type="Gene3D" id="3.90.1150.10">
    <property type="entry name" value="Aspartate Aminotransferase, domain 1"/>
    <property type="match status" value="1"/>
</dbReference>
<dbReference type="SUPFAM" id="SSF53383">
    <property type="entry name" value="PLP-dependent transferases"/>
    <property type="match status" value="1"/>
</dbReference>
<comment type="cofactor">
    <cofactor evidence="1 11">
        <name>pyridoxal 5'-phosphate</name>
        <dbReference type="ChEBI" id="CHEBI:597326"/>
    </cofactor>
</comment>
<comment type="caution">
    <text evidence="13">The sequence shown here is derived from an EMBL/GenBank/DDBJ whole genome shotgun (WGS) entry which is preliminary data.</text>
</comment>
<dbReference type="GeneID" id="28739260"/>
<evidence type="ECO:0000256" key="3">
    <source>
        <dbReference type="ARBA" id="ARBA00012239"/>
    </source>
</evidence>
<dbReference type="GO" id="GO:0046872">
    <property type="term" value="F:metal ion binding"/>
    <property type="evidence" value="ECO:0007669"/>
    <property type="project" value="UniProtKB-KW"/>
</dbReference>
<dbReference type="GO" id="GO:1990221">
    <property type="term" value="C:L-cysteine desulfurase complex"/>
    <property type="evidence" value="ECO:0007669"/>
    <property type="project" value="UniProtKB-ARBA"/>
</dbReference>
<dbReference type="GO" id="GO:0005634">
    <property type="term" value="C:nucleus"/>
    <property type="evidence" value="ECO:0007669"/>
    <property type="project" value="TreeGrafter"/>
</dbReference>
<organism evidence="13 14">
    <name type="scientific">Cyphellophora attinorum</name>
    <dbReference type="NCBI Taxonomy" id="1664694"/>
    <lineage>
        <taxon>Eukaryota</taxon>
        <taxon>Fungi</taxon>
        <taxon>Dikarya</taxon>
        <taxon>Ascomycota</taxon>
        <taxon>Pezizomycotina</taxon>
        <taxon>Eurotiomycetes</taxon>
        <taxon>Chaetothyriomycetidae</taxon>
        <taxon>Chaetothyriales</taxon>
        <taxon>Cyphellophoraceae</taxon>
        <taxon>Cyphellophora</taxon>
    </lineage>
</organism>
<dbReference type="InterPro" id="IPR015421">
    <property type="entry name" value="PyrdxlP-dep_Trfase_major"/>
</dbReference>
<dbReference type="GO" id="GO:0034227">
    <property type="term" value="P:tRNA thio-modification"/>
    <property type="evidence" value="ECO:0007669"/>
    <property type="project" value="UniProtKB-ARBA"/>
</dbReference>
<dbReference type="InterPro" id="IPR000192">
    <property type="entry name" value="Aminotrans_V_dom"/>
</dbReference>
<dbReference type="Gene3D" id="3.40.640.10">
    <property type="entry name" value="Type I PLP-dependent aspartate aminotransferase-like (Major domain)"/>
    <property type="match status" value="1"/>
</dbReference>
<keyword evidence="8" id="KW-0411">Iron-sulfur</keyword>
<dbReference type="GO" id="GO:0005739">
    <property type="term" value="C:mitochondrion"/>
    <property type="evidence" value="ECO:0007669"/>
    <property type="project" value="TreeGrafter"/>
</dbReference>
<evidence type="ECO:0000256" key="4">
    <source>
        <dbReference type="ARBA" id="ARBA00022679"/>
    </source>
</evidence>
<evidence type="ECO:0000256" key="6">
    <source>
        <dbReference type="ARBA" id="ARBA00022898"/>
    </source>
</evidence>
<comment type="catalytic activity">
    <reaction evidence="10">
        <text>(sulfur carrier)-H + L-cysteine = (sulfur carrier)-SH + L-alanine</text>
        <dbReference type="Rhea" id="RHEA:43892"/>
        <dbReference type="Rhea" id="RHEA-COMP:14737"/>
        <dbReference type="Rhea" id="RHEA-COMP:14739"/>
        <dbReference type="ChEBI" id="CHEBI:29917"/>
        <dbReference type="ChEBI" id="CHEBI:35235"/>
        <dbReference type="ChEBI" id="CHEBI:57972"/>
        <dbReference type="ChEBI" id="CHEBI:64428"/>
        <dbReference type="EC" id="2.8.1.7"/>
    </reaction>
</comment>
<dbReference type="HAMAP" id="MF_00331">
    <property type="entry name" value="Cys_desulf_IscS"/>
    <property type="match status" value="1"/>
</dbReference>